<gene>
    <name evidence="2" type="ORF">PYS65_25850</name>
</gene>
<dbReference type="NCBIfam" id="TIGR04267">
    <property type="entry name" value="mod_HExxH"/>
    <property type="match status" value="1"/>
</dbReference>
<organism evidence="2 3">
    <name type="scientific">Streptomyces cathayae</name>
    <dbReference type="NCBI Taxonomy" id="3031124"/>
    <lineage>
        <taxon>Bacteria</taxon>
        <taxon>Bacillati</taxon>
        <taxon>Actinomycetota</taxon>
        <taxon>Actinomycetes</taxon>
        <taxon>Kitasatosporales</taxon>
        <taxon>Streptomycetaceae</taxon>
        <taxon>Streptomyces</taxon>
    </lineage>
</organism>
<evidence type="ECO:0000256" key="1">
    <source>
        <dbReference type="SAM" id="MobiDB-lite"/>
    </source>
</evidence>
<dbReference type="EMBL" id="CP121682">
    <property type="protein sequence ID" value="WGD43271.1"/>
    <property type="molecule type" value="Genomic_DNA"/>
</dbReference>
<dbReference type="InterPro" id="IPR026337">
    <property type="entry name" value="AKG_HExxH"/>
</dbReference>
<reference evidence="2 3" key="1">
    <citation type="submission" date="2023-03" db="EMBL/GenBank/DDBJ databases">
        <authorList>
            <person name="Mo P."/>
        </authorList>
    </citation>
    <scope>NUCLEOTIDE SEQUENCE [LARGE SCALE GENOMIC DNA]</scope>
    <source>
        <strain evidence="2 3">HUAS 5</strain>
    </source>
</reference>
<feature type="region of interest" description="Disordered" evidence="1">
    <location>
        <begin position="219"/>
        <end position="248"/>
    </location>
</feature>
<evidence type="ECO:0000313" key="2">
    <source>
        <dbReference type="EMBL" id="WGD43271.1"/>
    </source>
</evidence>
<accession>A0ABY8K8T6</accession>
<name>A0ABY8K8T6_9ACTN</name>
<evidence type="ECO:0000313" key="3">
    <source>
        <dbReference type="Proteomes" id="UP001216440"/>
    </source>
</evidence>
<proteinExistence type="predicted"/>
<protein>
    <submittedName>
        <fullName evidence="2">HEXXH motif domain-containing protein</fullName>
    </submittedName>
</protein>
<keyword evidence="3" id="KW-1185">Reference proteome</keyword>
<dbReference type="Proteomes" id="UP001216440">
    <property type="component" value="Chromosome"/>
</dbReference>
<feature type="compositionally biased region" description="Basic and acidic residues" evidence="1">
    <location>
        <begin position="231"/>
        <end position="243"/>
    </location>
</feature>
<dbReference type="RefSeq" id="WP_279336323.1">
    <property type="nucleotide sequence ID" value="NZ_CP121682.1"/>
</dbReference>
<sequence length="622" mass="66458">MSGTTSRPAKGTPRHRIPVADLDAVAAGRVTGKTAARLFRIERSRRMLMLRGVTAALVAAGDPGPLPPATEAVGLLLRAEAADGRVVSELLAHPAVGVWAVGLLNRLRSKEAADAPGRPLWQDAGYLHALAGAAAVRAGVSAVVRVPARNGTVCLPTLGRAEFPGPHVEYATAVLDTSTPGGGETATLTLGTRVLRLSEEPGRPGERWHPVRPLVWSPGGRAHSPVLDDSDPYRDFRDPHPAREPLTAAEEDRWRRLLAEAGRVLAARHPDAGELLSSFLRTLTPLPRMPRFRTASASYSEAVGGVLASEPYDATELAATLVHEARHSVLNSLAHQVGLFRRPDPKDPDEPLLYAPWRSDPRPTSGLVHGAFAFAGVADFWRVERHALHGHRADLAHFEFAVWRDAVTQALRSLSAPEPQACLTDWGRRFVARLASWTAPWAREQVPPRPLATARAEGVDLRVTWRLHHLRADPGAVRELAERWRAGQSPRGIDVPVELGRPGAAGGREPRSELRRVLLADGEPAGGIDGADRPADLLAADLSLVAGDTADALRGYRTVLADDPGAHAAWAGLTLALAAADATAATPCLLGRPELVRALALELHGDGACSVDPVKLCTWLSE</sequence>